<proteinExistence type="predicted"/>
<dbReference type="Proteomes" id="UP000010556">
    <property type="component" value="Unassembled WGS sequence"/>
</dbReference>
<keyword evidence="2" id="KW-0812">Transmembrane</keyword>
<name>L5LXW2_MYODS</name>
<protein>
    <submittedName>
        <fullName evidence="3">Uncharacterized protein</fullName>
    </submittedName>
</protein>
<organism evidence="3 4">
    <name type="scientific">Myotis davidii</name>
    <name type="common">David's myotis</name>
    <dbReference type="NCBI Taxonomy" id="225400"/>
    <lineage>
        <taxon>Eukaryota</taxon>
        <taxon>Metazoa</taxon>
        <taxon>Chordata</taxon>
        <taxon>Craniata</taxon>
        <taxon>Vertebrata</taxon>
        <taxon>Euteleostomi</taxon>
        <taxon>Mammalia</taxon>
        <taxon>Eutheria</taxon>
        <taxon>Laurasiatheria</taxon>
        <taxon>Chiroptera</taxon>
        <taxon>Yangochiroptera</taxon>
        <taxon>Vespertilionidae</taxon>
        <taxon>Myotis</taxon>
    </lineage>
</organism>
<evidence type="ECO:0000313" key="4">
    <source>
        <dbReference type="Proteomes" id="UP000010556"/>
    </source>
</evidence>
<evidence type="ECO:0000256" key="1">
    <source>
        <dbReference type="SAM" id="MobiDB-lite"/>
    </source>
</evidence>
<dbReference type="AlphaFoldDB" id="L5LXW2"/>
<evidence type="ECO:0000256" key="2">
    <source>
        <dbReference type="SAM" id="Phobius"/>
    </source>
</evidence>
<feature type="transmembrane region" description="Helical" evidence="2">
    <location>
        <begin position="42"/>
        <end position="64"/>
    </location>
</feature>
<sequence>MDSSDFDTKELRQEQGRSQQAVSGVPQLEVSILPQAGDFAEAGAMVSTGGTVLGSFLPLLKALLTKNSHVKR</sequence>
<evidence type="ECO:0000313" key="3">
    <source>
        <dbReference type="EMBL" id="ELK31264.1"/>
    </source>
</evidence>
<reference evidence="4" key="1">
    <citation type="journal article" date="2013" name="Science">
        <title>Comparative analysis of bat genomes provides insight into the evolution of flight and immunity.</title>
        <authorList>
            <person name="Zhang G."/>
            <person name="Cowled C."/>
            <person name="Shi Z."/>
            <person name="Huang Z."/>
            <person name="Bishop-Lilly K.A."/>
            <person name="Fang X."/>
            <person name="Wynne J.W."/>
            <person name="Xiong Z."/>
            <person name="Baker M.L."/>
            <person name="Zhao W."/>
            <person name="Tachedjian M."/>
            <person name="Zhu Y."/>
            <person name="Zhou P."/>
            <person name="Jiang X."/>
            <person name="Ng J."/>
            <person name="Yang L."/>
            <person name="Wu L."/>
            <person name="Xiao J."/>
            <person name="Feng Y."/>
            <person name="Chen Y."/>
            <person name="Sun X."/>
            <person name="Zhang Y."/>
            <person name="Marsh G.A."/>
            <person name="Crameri G."/>
            <person name="Broder C.C."/>
            <person name="Frey K.G."/>
            <person name="Wang L.F."/>
            <person name="Wang J."/>
        </authorList>
    </citation>
    <scope>NUCLEOTIDE SEQUENCE [LARGE SCALE GENOMIC DNA]</scope>
</reference>
<feature type="compositionally biased region" description="Basic and acidic residues" evidence="1">
    <location>
        <begin position="1"/>
        <end position="15"/>
    </location>
</feature>
<keyword evidence="4" id="KW-1185">Reference proteome</keyword>
<feature type="region of interest" description="Disordered" evidence="1">
    <location>
        <begin position="1"/>
        <end position="24"/>
    </location>
</feature>
<dbReference type="EMBL" id="KB106364">
    <property type="protein sequence ID" value="ELK31264.1"/>
    <property type="molecule type" value="Genomic_DNA"/>
</dbReference>
<keyword evidence="2" id="KW-0472">Membrane</keyword>
<gene>
    <name evidence="3" type="ORF">MDA_GLEAN10025883</name>
</gene>
<keyword evidence="2" id="KW-1133">Transmembrane helix</keyword>
<accession>L5LXW2</accession>